<sequence length="505" mass="55522">MHPTPHLPPDQYTVGWICTHPLALHAARALLTTTHTKLTHQPKNDKNTYTLGRISPHHNVVITCISQSGTVPVAVAATSMQSTFKWLRFGLLVGIGGGIPSVKNDIRLGDVVVSRPTGQGAGVVQYDSGKSCVGGFERIGTLDKPPLLLRSAMTSLMATRGVGREILELVEEALGDEGGDESSENGWIRPSSVPGDVVLTTGAGLKDVLFKADAEHLGSNLTCGECEERDPQSVISRKPRKTPHPRVFYGNIGSGNSVMKNAVQRDALAKRDDILCFETAAAGLMDVFPCLVIQGVCGYADSHQNKDWQSYSAAVASGYAKRLLAEISSEEVESLETIKKKNESYWVVPRVVNPDNTGMRTILETLRQKLYLGTLQERARFRYSLITKIEKGIFWIDAQDEDSIRKSIVEAAKTASEEEKEVDYKSARRWFENQNKSWLLILDNAENTNLNYLEFFPSGDSGCVIITTRGSEYQQYNTASQQDAEFEKLGVEDLVELLLESAQAS</sequence>
<reference evidence="1 2" key="1">
    <citation type="submission" date="2020-03" db="EMBL/GenBank/DDBJ databases">
        <title>Draft Genome Sequence of Cudoniella acicularis.</title>
        <authorList>
            <person name="Buettner E."/>
            <person name="Kellner H."/>
        </authorList>
    </citation>
    <scope>NUCLEOTIDE SEQUENCE [LARGE SCALE GENOMIC DNA]</scope>
    <source>
        <strain evidence="1 2">DSM 108380</strain>
    </source>
</reference>
<keyword evidence="2" id="KW-1185">Reference proteome</keyword>
<proteinExistence type="predicted"/>
<dbReference type="InterPro" id="IPR053137">
    <property type="entry name" value="NLR-like"/>
</dbReference>
<dbReference type="GO" id="GO:0009116">
    <property type="term" value="P:nucleoside metabolic process"/>
    <property type="evidence" value="ECO:0007669"/>
    <property type="project" value="InterPro"/>
</dbReference>
<dbReference type="SUPFAM" id="SSF52540">
    <property type="entry name" value="P-loop containing nucleoside triphosphate hydrolases"/>
    <property type="match status" value="1"/>
</dbReference>
<dbReference type="AlphaFoldDB" id="A0A8H4W280"/>
<evidence type="ECO:0008006" key="3">
    <source>
        <dbReference type="Google" id="ProtNLM"/>
    </source>
</evidence>
<dbReference type="EMBL" id="JAAMPI010000727">
    <property type="protein sequence ID" value="KAF4629040.1"/>
    <property type="molecule type" value="Genomic_DNA"/>
</dbReference>
<evidence type="ECO:0000313" key="1">
    <source>
        <dbReference type="EMBL" id="KAF4629040.1"/>
    </source>
</evidence>
<accession>A0A8H4W280</accession>
<evidence type="ECO:0000313" key="2">
    <source>
        <dbReference type="Proteomes" id="UP000566819"/>
    </source>
</evidence>
<dbReference type="OrthoDB" id="626167at2759"/>
<dbReference type="Gene3D" id="3.40.50.300">
    <property type="entry name" value="P-loop containing nucleotide triphosphate hydrolases"/>
    <property type="match status" value="1"/>
</dbReference>
<dbReference type="SUPFAM" id="SSF53167">
    <property type="entry name" value="Purine and uridine phosphorylases"/>
    <property type="match status" value="1"/>
</dbReference>
<dbReference type="InterPro" id="IPR027417">
    <property type="entry name" value="P-loop_NTPase"/>
</dbReference>
<name>A0A8H4W280_9HELO</name>
<dbReference type="InterPro" id="IPR035994">
    <property type="entry name" value="Nucleoside_phosphorylase_sf"/>
</dbReference>
<organism evidence="1 2">
    <name type="scientific">Cudoniella acicularis</name>
    <dbReference type="NCBI Taxonomy" id="354080"/>
    <lineage>
        <taxon>Eukaryota</taxon>
        <taxon>Fungi</taxon>
        <taxon>Dikarya</taxon>
        <taxon>Ascomycota</taxon>
        <taxon>Pezizomycotina</taxon>
        <taxon>Leotiomycetes</taxon>
        <taxon>Helotiales</taxon>
        <taxon>Tricladiaceae</taxon>
        <taxon>Cudoniella</taxon>
    </lineage>
</organism>
<dbReference type="GO" id="GO:0003824">
    <property type="term" value="F:catalytic activity"/>
    <property type="evidence" value="ECO:0007669"/>
    <property type="project" value="InterPro"/>
</dbReference>
<protein>
    <recommendedName>
        <fullName evidence="3">Nucleoside phosphorylase domain-containing protein</fullName>
    </recommendedName>
</protein>
<gene>
    <name evidence="1" type="ORF">G7Y89_g9108</name>
</gene>
<dbReference type="Proteomes" id="UP000566819">
    <property type="component" value="Unassembled WGS sequence"/>
</dbReference>
<dbReference type="Gene3D" id="3.40.50.1580">
    <property type="entry name" value="Nucleoside phosphorylase domain"/>
    <property type="match status" value="1"/>
</dbReference>
<dbReference type="PANTHER" id="PTHR46082:SF11">
    <property type="entry name" value="AAA+ ATPASE DOMAIN-CONTAINING PROTEIN-RELATED"/>
    <property type="match status" value="1"/>
</dbReference>
<comment type="caution">
    <text evidence="1">The sequence shown here is derived from an EMBL/GenBank/DDBJ whole genome shotgun (WGS) entry which is preliminary data.</text>
</comment>
<dbReference type="PANTHER" id="PTHR46082">
    <property type="entry name" value="ATP/GTP-BINDING PROTEIN-RELATED"/>
    <property type="match status" value="1"/>
</dbReference>